<gene>
    <name evidence="2" type="ORF">CLV41_103196</name>
</gene>
<keyword evidence="3" id="KW-1185">Reference proteome</keyword>
<feature type="compositionally biased region" description="Low complexity" evidence="1">
    <location>
        <begin position="8"/>
        <end position="22"/>
    </location>
</feature>
<dbReference type="EMBL" id="PPCN01000003">
    <property type="protein sequence ID" value="POF32275.1"/>
    <property type="molecule type" value="Genomic_DNA"/>
</dbReference>
<feature type="region of interest" description="Disordered" evidence="1">
    <location>
        <begin position="1"/>
        <end position="35"/>
    </location>
</feature>
<dbReference type="AlphaFoldDB" id="A0A2S3UX30"/>
<organism evidence="2 3">
    <name type="scientific">Roseibium marinum</name>
    <dbReference type="NCBI Taxonomy" id="281252"/>
    <lineage>
        <taxon>Bacteria</taxon>
        <taxon>Pseudomonadati</taxon>
        <taxon>Pseudomonadota</taxon>
        <taxon>Alphaproteobacteria</taxon>
        <taxon>Hyphomicrobiales</taxon>
        <taxon>Stappiaceae</taxon>
        <taxon>Roseibium</taxon>
    </lineage>
</organism>
<dbReference type="RefSeq" id="WP_103222205.1">
    <property type="nucleotide sequence ID" value="NZ_PPCN01000003.1"/>
</dbReference>
<protein>
    <submittedName>
        <fullName evidence="2">Uncharacterized protein</fullName>
    </submittedName>
</protein>
<accession>A0A2S3UX30</accession>
<reference evidence="2 3" key="1">
    <citation type="submission" date="2018-01" db="EMBL/GenBank/DDBJ databases">
        <title>Genomic Encyclopedia of Archaeal and Bacterial Type Strains, Phase II (KMG-II): from individual species to whole genera.</title>
        <authorList>
            <person name="Goeker M."/>
        </authorList>
    </citation>
    <scope>NUCLEOTIDE SEQUENCE [LARGE SCALE GENOMIC DNA]</scope>
    <source>
        <strain evidence="2 3">DSM 17023</strain>
    </source>
</reference>
<dbReference type="OrthoDB" id="7679032at2"/>
<dbReference type="Proteomes" id="UP000236959">
    <property type="component" value="Unassembled WGS sequence"/>
</dbReference>
<feature type="compositionally biased region" description="Basic and acidic residues" evidence="1">
    <location>
        <begin position="23"/>
        <end position="35"/>
    </location>
</feature>
<sequence length="101" mass="11360">MRLADPTLEQSSVALSSSSPSPEARETDVTPEDVRTMTQYLRKARDRAIDIRDRSPAGSYLETVLTRTIDSLTLELSQLDYLLTSRPANVVMHARRMRPAI</sequence>
<comment type="caution">
    <text evidence="2">The sequence shown here is derived from an EMBL/GenBank/DDBJ whole genome shotgun (WGS) entry which is preliminary data.</text>
</comment>
<evidence type="ECO:0000256" key="1">
    <source>
        <dbReference type="SAM" id="MobiDB-lite"/>
    </source>
</evidence>
<proteinExistence type="predicted"/>
<evidence type="ECO:0000313" key="2">
    <source>
        <dbReference type="EMBL" id="POF32275.1"/>
    </source>
</evidence>
<name>A0A2S3UX30_9HYPH</name>
<evidence type="ECO:0000313" key="3">
    <source>
        <dbReference type="Proteomes" id="UP000236959"/>
    </source>
</evidence>